<comment type="caution">
    <text evidence="3">The sequence shown here is derived from an EMBL/GenBank/DDBJ whole genome shotgun (WGS) entry which is preliminary data.</text>
</comment>
<protein>
    <submittedName>
        <fullName evidence="3">MFS transporter</fullName>
    </submittedName>
</protein>
<name>A0A327K4V3_9BRAD</name>
<evidence type="ECO:0000256" key="1">
    <source>
        <dbReference type="ARBA" id="ARBA00006987"/>
    </source>
</evidence>
<gene>
    <name evidence="3" type="ORF">CH338_22120</name>
</gene>
<feature type="signal peptide" evidence="2">
    <location>
        <begin position="1"/>
        <end position="21"/>
    </location>
</feature>
<organism evidence="3 4">
    <name type="scientific">Rhodoplanes elegans</name>
    <dbReference type="NCBI Taxonomy" id="29408"/>
    <lineage>
        <taxon>Bacteria</taxon>
        <taxon>Pseudomonadati</taxon>
        <taxon>Pseudomonadota</taxon>
        <taxon>Alphaproteobacteria</taxon>
        <taxon>Hyphomicrobiales</taxon>
        <taxon>Nitrobacteraceae</taxon>
        <taxon>Rhodoplanes</taxon>
    </lineage>
</organism>
<evidence type="ECO:0000313" key="3">
    <source>
        <dbReference type="EMBL" id="RAI33710.1"/>
    </source>
</evidence>
<comment type="similarity">
    <text evidence="1">Belongs to the UPF0065 (bug) family.</text>
</comment>
<keyword evidence="4" id="KW-1185">Reference proteome</keyword>
<dbReference type="PANTHER" id="PTHR42928:SF5">
    <property type="entry name" value="BLR1237 PROTEIN"/>
    <property type="match status" value="1"/>
</dbReference>
<dbReference type="PANTHER" id="PTHR42928">
    <property type="entry name" value="TRICARBOXYLATE-BINDING PROTEIN"/>
    <property type="match status" value="1"/>
</dbReference>
<sequence length="334" mass="34830">MPKLLAAVALALAAALGTAAAQSPAPQAGSGGSAAPAWPTKQVTVVVPFTAGGTTDMFARIFANAMQQRTGIPFVVENRAGAGGNIGSSVVARAPKDGYTLLVGTVSSHSINQFVYKNMPHDVEKDFQPVSLFATLPNLLVVNPKLPVTTVAELADYLKKNPDKLSFGSSGVGASNHLAGELFKIKTGTTMTHVPYRSSNEIMNNLIGGHIDLAFDNMTLAWPQAKAGTVRAIAVTSLKRSPIAPDVPTIAETLPGFDATSWHGLFAPAGTPRPIVDKLAADAKAIFSTPEVQKTLAEVGAVAAPNTPEEFSAFIAAERKKWQEVVKAAGVQQP</sequence>
<keyword evidence="2" id="KW-0732">Signal</keyword>
<proteinExistence type="inferred from homology"/>
<feature type="chain" id="PRO_5016241244" evidence="2">
    <location>
        <begin position="22"/>
        <end position="334"/>
    </location>
</feature>
<dbReference type="RefSeq" id="WP_111359263.1">
    <property type="nucleotide sequence ID" value="NZ_NHSK01000011.1"/>
</dbReference>
<dbReference type="Gene3D" id="3.40.190.10">
    <property type="entry name" value="Periplasmic binding protein-like II"/>
    <property type="match status" value="1"/>
</dbReference>
<evidence type="ECO:0000313" key="4">
    <source>
        <dbReference type="Proteomes" id="UP000248863"/>
    </source>
</evidence>
<dbReference type="OrthoDB" id="7374807at2"/>
<evidence type="ECO:0000256" key="2">
    <source>
        <dbReference type="SAM" id="SignalP"/>
    </source>
</evidence>
<dbReference type="InterPro" id="IPR005064">
    <property type="entry name" value="BUG"/>
</dbReference>
<dbReference type="CDD" id="cd13578">
    <property type="entry name" value="PBP2_Bug27"/>
    <property type="match status" value="1"/>
</dbReference>
<reference evidence="3 4" key="1">
    <citation type="submission" date="2017-07" db="EMBL/GenBank/DDBJ databases">
        <title>Draft Genome Sequences of Select Purple Nonsulfur Bacteria.</title>
        <authorList>
            <person name="Lasarre B."/>
            <person name="Mckinlay J.B."/>
        </authorList>
    </citation>
    <scope>NUCLEOTIDE SEQUENCE [LARGE SCALE GENOMIC DNA]</scope>
    <source>
        <strain evidence="3 4">DSM 11907</strain>
    </source>
</reference>
<dbReference type="SUPFAM" id="SSF53850">
    <property type="entry name" value="Periplasmic binding protein-like II"/>
    <property type="match status" value="1"/>
</dbReference>
<dbReference type="AlphaFoldDB" id="A0A327K4V3"/>
<dbReference type="Proteomes" id="UP000248863">
    <property type="component" value="Unassembled WGS sequence"/>
</dbReference>
<dbReference type="Pfam" id="PF03401">
    <property type="entry name" value="TctC"/>
    <property type="match status" value="1"/>
</dbReference>
<dbReference type="InterPro" id="IPR042100">
    <property type="entry name" value="Bug_dom1"/>
</dbReference>
<accession>A0A327K4V3</accession>
<dbReference type="Gene3D" id="3.40.190.150">
    <property type="entry name" value="Bordetella uptake gene, domain 1"/>
    <property type="match status" value="1"/>
</dbReference>
<dbReference type="EMBL" id="NPEU01000345">
    <property type="protein sequence ID" value="RAI33710.1"/>
    <property type="molecule type" value="Genomic_DNA"/>
</dbReference>
<dbReference type="PIRSF" id="PIRSF017082">
    <property type="entry name" value="YflP"/>
    <property type="match status" value="1"/>
</dbReference>